<comment type="caution">
    <text evidence="1">The sequence shown here is derived from an EMBL/GenBank/DDBJ whole genome shotgun (WGS) entry which is preliminary data.</text>
</comment>
<dbReference type="Proteomes" id="UP000236291">
    <property type="component" value="Unassembled WGS sequence"/>
</dbReference>
<protein>
    <submittedName>
        <fullName evidence="1">Pre-mRNA-processing factor</fullName>
    </submittedName>
</protein>
<evidence type="ECO:0000313" key="1">
    <source>
        <dbReference type="EMBL" id="PNY10776.1"/>
    </source>
</evidence>
<reference evidence="1 2" key="1">
    <citation type="journal article" date="2014" name="Am. J. Bot.">
        <title>Genome assembly and annotation for red clover (Trifolium pratense; Fabaceae).</title>
        <authorList>
            <person name="Istvanek J."/>
            <person name="Jaros M."/>
            <person name="Krenek A."/>
            <person name="Repkova J."/>
        </authorList>
    </citation>
    <scope>NUCLEOTIDE SEQUENCE [LARGE SCALE GENOMIC DNA]</scope>
    <source>
        <strain evidence="2">cv. Tatra</strain>
        <tissue evidence="1">Young leaves</tissue>
    </source>
</reference>
<dbReference type="EMBL" id="ASHM01004066">
    <property type="protein sequence ID" value="PNY10776.1"/>
    <property type="molecule type" value="Genomic_DNA"/>
</dbReference>
<gene>
    <name evidence="1" type="ORF">L195_g007365</name>
</gene>
<reference evidence="1 2" key="2">
    <citation type="journal article" date="2017" name="Front. Plant Sci.">
        <title>Gene Classification and Mining of Molecular Markers Useful in Red Clover (Trifolium pratense) Breeding.</title>
        <authorList>
            <person name="Istvanek J."/>
            <person name="Dluhosova J."/>
            <person name="Dluhos P."/>
            <person name="Patkova L."/>
            <person name="Nedelnik J."/>
            <person name="Repkova J."/>
        </authorList>
    </citation>
    <scope>NUCLEOTIDE SEQUENCE [LARGE SCALE GENOMIC DNA]</scope>
    <source>
        <strain evidence="2">cv. Tatra</strain>
        <tissue evidence="1">Young leaves</tissue>
    </source>
</reference>
<sequence length="112" mass="12462">MAAWPCMASPTSGNTVKNVPAHSLAEVLHDSYMDLSQQVFDAILVEREGFAFNLGIVYEHLSAFCYHCNVIGHDISACKWIHSQQKEVNVKTAKPEVINRIVKKEYVAKATA</sequence>
<accession>A0A2K3P666</accession>
<proteinExistence type="predicted"/>
<organism evidence="1 2">
    <name type="scientific">Trifolium pratense</name>
    <name type="common">Red clover</name>
    <dbReference type="NCBI Taxonomy" id="57577"/>
    <lineage>
        <taxon>Eukaryota</taxon>
        <taxon>Viridiplantae</taxon>
        <taxon>Streptophyta</taxon>
        <taxon>Embryophyta</taxon>
        <taxon>Tracheophyta</taxon>
        <taxon>Spermatophyta</taxon>
        <taxon>Magnoliopsida</taxon>
        <taxon>eudicotyledons</taxon>
        <taxon>Gunneridae</taxon>
        <taxon>Pentapetalae</taxon>
        <taxon>rosids</taxon>
        <taxon>fabids</taxon>
        <taxon>Fabales</taxon>
        <taxon>Fabaceae</taxon>
        <taxon>Papilionoideae</taxon>
        <taxon>50 kb inversion clade</taxon>
        <taxon>NPAAA clade</taxon>
        <taxon>Hologalegina</taxon>
        <taxon>IRL clade</taxon>
        <taxon>Trifolieae</taxon>
        <taxon>Trifolium</taxon>
    </lineage>
</organism>
<evidence type="ECO:0000313" key="2">
    <source>
        <dbReference type="Proteomes" id="UP000236291"/>
    </source>
</evidence>
<name>A0A2K3P666_TRIPR</name>
<dbReference type="AlphaFoldDB" id="A0A2K3P666"/>
<dbReference type="ExpressionAtlas" id="A0A2K3P666">
    <property type="expression patterns" value="baseline"/>
</dbReference>